<dbReference type="OrthoDB" id="3609at2759"/>
<dbReference type="InterPro" id="IPR008927">
    <property type="entry name" value="6-PGluconate_DH-like_C_sf"/>
</dbReference>
<dbReference type="InterPro" id="IPR013752">
    <property type="entry name" value="KPA_reductase"/>
</dbReference>
<dbReference type="SUPFAM" id="SSF48179">
    <property type="entry name" value="6-phosphogluconate dehydrogenase C-terminal domain-like"/>
    <property type="match status" value="1"/>
</dbReference>
<evidence type="ECO:0000256" key="1">
    <source>
        <dbReference type="ARBA" id="ARBA00007870"/>
    </source>
</evidence>
<dbReference type="AlphaFoldDB" id="A0A1L9P5J8"/>
<dbReference type="VEuPathDB" id="FungiDB:ASPVEDRAFT_36113"/>
<dbReference type="PANTHER" id="PTHR21708:SF40">
    <property type="entry name" value="REDUCTASE FAMILY PROTEIN, PUTATIVE (AFU_ORTHOLOGUE AFUA_2G14497)-RELATED"/>
    <property type="match status" value="1"/>
</dbReference>
<dbReference type="Pfam" id="PF08546">
    <property type="entry name" value="ApbA_C"/>
    <property type="match status" value="1"/>
</dbReference>
<reference evidence="9" key="1">
    <citation type="journal article" date="2017" name="Genome Biol.">
        <title>Comparative genomics reveals high biological diversity and specific adaptations in the industrially and medically important fungal genus Aspergillus.</title>
        <authorList>
            <person name="de Vries R.P."/>
            <person name="Riley R."/>
            <person name="Wiebenga A."/>
            <person name="Aguilar-Osorio G."/>
            <person name="Amillis S."/>
            <person name="Uchima C.A."/>
            <person name="Anderluh G."/>
            <person name="Asadollahi M."/>
            <person name="Askin M."/>
            <person name="Barry K."/>
            <person name="Battaglia E."/>
            <person name="Bayram O."/>
            <person name="Benocci T."/>
            <person name="Braus-Stromeyer S.A."/>
            <person name="Caldana C."/>
            <person name="Canovas D."/>
            <person name="Cerqueira G.C."/>
            <person name="Chen F."/>
            <person name="Chen W."/>
            <person name="Choi C."/>
            <person name="Clum A."/>
            <person name="Dos Santos R.A."/>
            <person name="Damasio A.R."/>
            <person name="Diallinas G."/>
            <person name="Emri T."/>
            <person name="Fekete E."/>
            <person name="Flipphi M."/>
            <person name="Freyberg S."/>
            <person name="Gallo A."/>
            <person name="Gournas C."/>
            <person name="Habgood R."/>
            <person name="Hainaut M."/>
            <person name="Harispe M.L."/>
            <person name="Henrissat B."/>
            <person name="Hilden K.S."/>
            <person name="Hope R."/>
            <person name="Hossain A."/>
            <person name="Karabika E."/>
            <person name="Karaffa L."/>
            <person name="Karanyi Z."/>
            <person name="Krasevec N."/>
            <person name="Kuo A."/>
            <person name="Kusch H."/>
            <person name="LaButti K."/>
            <person name="Lagendijk E.L."/>
            <person name="Lapidus A."/>
            <person name="Levasseur A."/>
            <person name="Lindquist E."/>
            <person name="Lipzen A."/>
            <person name="Logrieco A.F."/>
            <person name="MacCabe A."/>
            <person name="Maekelae M.R."/>
            <person name="Malavazi I."/>
            <person name="Melin P."/>
            <person name="Meyer V."/>
            <person name="Mielnichuk N."/>
            <person name="Miskei M."/>
            <person name="Molnar A.P."/>
            <person name="Mule G."/>
            <person name="Ngan C.Y."/>
            <person name="Orejas M."/>
            <person name="Orosz E."/>
            <person name="Ouedraogo J.P."/>
            <person name="Overkamp K.M."/>
            <person name="Park H.-S."/>
            <person name="Perrone G."/>
            <person name="Piumi F."/>
            <person name="Punt P.J."/>
            <person name="Ram A.F."/>
            <person name="Ramon A."/>
            <person name="Rauscher S."/>
            <person name="Record E."/>
            <person name="Riano-Pachon D.M."/>
            <person name="Robert V."/>
            <person name="Roehrig J."/>
            <person name="Ruller R."/>
            <person name="Salamov A."/>
            <person name="Salih N.S."/>
            <person name="Samson R.A."/>
            <person name="Sandor E."/>
            <person name="Sanguinetti M."/>
            <person name="Schuetze T."/>
            <person name="Sepcic K."/>
            <person name="Shelest E."/>
            <person name="Sherlock G."/>
            <person name="Sophianopoulou V."/>
            <person name="Squina F.M."/>
            <person name="Sun H."/>
            <person name="Susca A."/>
            <person name="Todd R.B."/>
            <person name="Tsang A."/>
            <person name="Unkles S.E."/>
            <person name="van de Wiele N."/>
            <person name="van Rossen-Uffink D."/>
            <person name="Oliveira J.V."/>
            <person name="Vesth T.C."/>
            <person name="Visser J."/>
            <person name="Yu J.-H."/>
            <person name="Zhou M."/>
            <person name="Andersen M.R."/>
            <person name="Archer D.B."/>
            <person name="Baker S.E."/>
            <person name="Benoit I."/>
            <person name="Brakhage A.A."/>
            <person name="Braus G.H."/>
            <person name="Fischer R."/>
            <person name="Frisvad J.C."/>
            <person name="Goldman G.H."/>
            <person name="Houbraken J."/>
            <person name="Oakley B."/>
            <person name="Pocsi I."/>
            <person name="Scazzocchio C."/>
            <person name="Seiboth B."/>
            <person name="vanKuyk P.A."/>
            <person name="Wortman J."/>
            <person name="Dyer P.S."/>
            <person name="Grigoriev I.V."/>
        </authorList>
    </citation>
    <scope>NUCLEOTIDE SEQUENCE [LARGE SCALE GENOMIC DNA]</scope>
    <source>
        <strain evidence="9">CBS 583.65</strain>
    </source>
</reference>
<name>A0A1L9P5J8_ASPVE</name>
<keyword evidence="9" id="KW-1185">Reference proteome</keyword>
<dbReference type="InterPro" id="IPR051402">
    <property type="entry name" value="KPR-Related"/>
</dbReference>
<dbReference type="GeneID" id="63726646"/>
<comment type="catalytic activity">
    <reaction evidence="4">
        <text>(R)-pantoate + NADP(+) = 2-dehydropantoate + NADPH + H(+)</text>
        <dbReference type="Rhea" id="RHEA:16233"/>
        <dbReference type="ChEBI" id="CHEBI:11561"/>
        <dbReference type="ChEBI" id="CHEBI:15378"/>
        <dbReference type="ChEBI" id="CHEBI:15980"/>
        <dbReference type="ChEBI" id="CHEBI:57783"/>
        <dbReference type="ChEBI" id="CHEBI:58349"/>
        <dbReference type="EC" id="1.1.1.169"/>
    </reaction>
</comment>
<keyword evidence="3 4" id="KW-0560">Oxidoreductase</keyword>
<dbReference type="PANTHER" id="PTHR21708">
    <property type="entry name" value="PROBABLE 2-DEHYDROPANTOATE 2-REDUCTASE"/>
    <property type="match status" value="1"/>
</dbReference>
<dbReference type="Gene3D" id="3.40.50.720">
    <property type="entry name" value="NAD(P)-binding Rossmann-like Domain"/>
    <property type="match status" value="1"/>
</dbReference>
<dbReference type="InterPro" id="IPR003710">
    <property type="entry name" value="ApbA"/>
</dbReference>
<keyword evidence="5" id="KW-0812">Transmembrane</keyword>
<evidence type="ECO:0000259" key="6">
    <source>
        <dbReference type="Pfam" id="PF02558"/>
    </source>
</evidence>
<dbReference type="EC" id="1.1.1.169" evidence="4"/>
<dbReference type="FunFam" id="3.40.50.720:FF:000609">
    <property type="entry name" value="2-dehydropantoate 2-reductase"/>
    <property type="match status" value="1"/>
</dbReference>
<dbReference type="Pfam" id="PF02558">
    <property type="entry name" value="ApbA"/>
    <property type="match status" value="1"/>
</dbReference>
<comment type="function">
    <text evidence="4">Catalyzes the NADPH-dependent reduction of ketopantoate into pantoic acid.</text>
</comment>
<dbReference type="STRING" id="1036611.A0A1L9P5J8"/>
<sequence length="320" mass="35524">MSEPVDVLLYGLGAIGSFYAFILSRNDRVRLTVLARSNYDSVKKNGILLQSQNHGEHRFHPHNVINSIDQVPGPFDYVVCAHKALDQDAVAARLQPAISDKTTIVIIQNGVGNEEPFRAKFPSSSIISCVTWVGARQNSPGVVEHTKSEDMQIGLFPNPNVDAALEKQRLDIFSTLLQTGKTRFQVLDDIQRKRWEKVVWNAAWNSLTTLTMLDTQSWLHSSPDATPLTLRLMREVIDVGRRCGVELDYSLIDELMGKINALPGIGSSMQTDCKSGRPLEVDVILGFPARKAKEFGMETPVLDVIYALVVAVDVRLRASL</sequence>
<evidence type="ECO:0000256" key="3">
    <source>
        <dbReference type="ARBA" id="ARBA00023002"/>
    </source>
</evidence>
<comment type="similarity">
    <text evidence="1 4">Belongs to the ketopantoate reductase family.</text>
</comment>
<dbReference type="Gene3D" id="1.10.1040.10">
    <property type="entry name" value="N-(1-d-carboxylethyl)-l-norvaline Dehydrogenase, domain 2"/>
    <property type="match status" value="1"/>
</dbReference>
<dbReference type="GO" id="GO:0015940">
    <property type="term" value="P:pantothenate biosynthetic process"/>
    <property type="evidence" value="ECO:0007669"/>
    <property type="project" value="InterPro"/>
</dbReference>
<evidence type="ECO:0000256" key="4">
    <source>
        <dbReference type="RuleBase" id="RU362068"/>
    </source>
</evidence>
<accession>A0A1L9P5J8</accession>
<organism evidence="8 9">
    <name type="scientific">Aspergillus versicolor CBS 583.65</name>
    <dbReference type="NCBI Taxonomy" id="1036611"/>
    <lineage>
        <taxon>Eukaryota</taxon>
        <taxon>Fungi</taxon>
        <taxon>Dikarya</taxon>
        <taxon>Ascomycota</taxon>
        <taxon>Pezizomycotina</taxon>
        <taxon>Eurotiomycetes</taxon>
        <taxon>Eurotiomycetidae</taxon>
        <taxon>Eurotiales</taxon>
        <taxon>Aspergillaceae</taxon>
        <taxon>Aspergillus</taxon>
        <taxon>Aspergillus subgen. Nidulantes</taxon>
    </lineage>
</organism>
<protein>
    <recommendedName>
        <fullName evidence="4">2-dehydropantoate 2-reductase</fullName>
        <ecNumber evidence="4">1.1.1.169</ecNumber>
    </recommendedName>
    <alternativeName>
        <fullName evidence="4">Ketopantoate reductase</fullName>
    </alternativeName>
</protein>
<dbReference type="FunFam" id="1.10.1040.10:FF:000017">
    <property type="entry name" value="2-dehydropantoate 2-reductase"/>
    <property type="match status" value="1"/>
</dbReference>
<evidence type="ECO:0000256" key="2">
    <source>
        <dbReference type="ARBA" id="ARBA00022857"/>
    </source>
</evidence>
<dbReference type="InterPro" id="IPR013332">
    <property type="entry name" value="KPR_N"/>
</dbReference>
<dbReference type="GO" id="GO:0005737">
    <property type="term" value="C:cytoplasm"/>
    <property type="evidence" value="ECO:0007669"/>
    <property type="project" value="TreeGrafter"/>
</dbReference>
<evidence type="ECO:0000256" key="5">
    <source>
        <dbReference type="SAM" id="Phobius"/>
    </source>
</evidence>
<evidence type="ECO:0000313" key="9">
    <source>
        <dbReference type="Proteomes" id="UP000184073"/>
    </source>
</evidence>
<dbReference type="InterPro" id="IPR036291">
    <property type="entry name" value="NAD(P)-bd_dom_sf"/>
</dbReference>
<evidence type="ECO:0000313" key="8">
    <source>
        <dbReference type="EMBL" id="OJI96703.1"/>
    </source>
</evidence>
<feature type="domain" description="Ketopantoate reductase C-terminal" evidence="7">
    <location>
        <begin position="189"/>
        <end position="311"/>
    </location>
</feature>
<keyword evidence="2 4" id="KW-0521">NADP</keyword>
<dbReference type="InterPro" id="IPR013328">
    <property type="entry name" value="6PGD_dom2"/>
</dbReference>
<dbReference type="GO" id="GO:0008677">
    <property type="term" value="F:2-dehydropantoate 2-reductase activity"/>
    <property type="evidence" value="ECO:0007669"/>
    <property type="project" value="UniProtKB-EC"/>
</dbReference>
<feature type="domain" description="Ketopantoate reductase N-terminal" evidence="6">
    <location>
        <begin position="8"/>
        <end position="157"/>
    </location>
</feature>
<proteinExistence type="inferred from homology"/>
<keyword evidence="5" id="KW-1133">Transmembrane helix</keyword>
<dbReference type="NCBIfam" id="TIGR00745">
    <property type="entry name" value="apbA_panE"/>
    <property type="match status" value="1"/>
</dbReference>
<feature type="transmembrane region" description="Helical" evidence="5">
    <location>
        <begin position="7"/>
        <end position="24"/>
    </location>
</feature>
<gene>
    <name evidence="8" type="ORF">ASPVEDRAFT_36113</name>
</gene>
<dbReference type="RefSeq" id="XP_040662466.1">
    <property type="nucleotide sequence ID" value="XM_040811135.1"/>
</dbReference>
<dbReference type="EMBL" id="KV878125">
    <property type="protein sequence ID" value="OJI96703.1"/>
    <property type="molecule type" value="Genomic_DNA"/>
</dbReference>
<evidence type="ECO:0000259" key="7">
    <source>
        <dbReference type="Pfam" id="PF08546"/>
    </source>
</evidence>
<dbReference type="SUPFAM" id="SSF51735">
    <property type="entry name" value="NAD(P)-binding Rossmann-fold domains"/>
    <property type="match status" value="1"/>
</dbReference>
<dbReference type="Proteomes" id="UP000184073">
    <property type="component" value="Unassembled WGS sequence"/>
</dbReference>
<keyword evidence="5" id="KW-0472">Membrane</keyword>